<sequence>MDWMGLKEEHKLLRQDIKRFAETELAPQVSETDKKGESLIASMKKLAEIGGLGILISEEFGGAGMDLLSLVITLEELAKVSPSFALCVAIHNLVGDTILSYGSTELK</sequence>
<proteinExistence type="inferred from homology"/>
<dbReference type="Pfam" id="PF02771">
    <property type="entry name" value="Acyl-CoA_dh_N"/>
    <property type="match status" value="1"/>
</dbReference>
<comment type="cofactor">
    <cofactor evidence="1">
        <name>FAD</name>
        <dbReference type="ChEBI" id="CHEBI:57692"/>
    </cofactor>
</comment>
<organism evidence="6">
    <name type="scientific">marine sediment metagenome</name>
    <dbReference type="NCBI Taxonomy" id="412755"/>
    <lineage>
        <taxon>unclassified sequences</taxon>
        <taxon>metagenomes</taxon>
        <taxon>ecological metagenomes</taxon>
    </lineage>
</organism>
<dbReference type="GO" id="GO:0003995">
    <property type="term" value="F:acyl-CoA dehydrogenase activity"/>
    <property type="evidence" value="ECO:0007669"/>
    <property type="project" value="TreeGrafter"/>
</dbReference>
<reference evidence="6" key="1">
    <citation type="journal article" date="2014" name="Front. Microbiol.">
        <title>High frequency of phylogenetically diverse reductive dehalogenase-homologous genes in deep subseafloor sedimentary metagenomes.</title>
        <authorList>
            <person name="Kawai M."/>
            <person name="Futagami T."/>
            <person name="Toyoda A."/>
            <person name="Takaki Y."/>
            <person name="Nishi S."/>
            <person name="Hori S."/>
            <person name="Arai W."/>
            <person name="Tsubouchi T."/>
            <person name="Morono Y."/>
            <person name="Uchiyama I."/>
            <person name="Ito T."/>
            <person name="Fujiyama A."/>
            <person name="Inagaki F."/>
            <person name="Takami H."/>
        </authorList>
    </citation>
    <scope>NUCLEOTIDE SEQUENCE</scope>
    <source>
        <strain evidence="6">Expedition CK06-06</strain>
    </source>
</reference>
<dbReference type="InterPro" id="IPR013786">
    <property type="entry name" value="AcylCoA_DH/ox_N"/>
</dbReference>
<dbReference type="SUPFAM" id="SSF56645">
    <property type="entry name" value="Acyl-CoA dehydrogenase NM domain-like"/>
    <property type="match status" value="1"/>
</dbReference>
<dbReference type="FunFam" id="1.10.540.10:FF:000026">
    <property type="entry name" value="Acyl-CoA dehydrogenase medium chain"/>
    <property type="match status" value="1"/>
</dbReference>
<dbReference type="GO" id="GO:0050660">
    <property type="term" value="F:flavin adenine dinucleotide binding"/>
    <property type="evidence" value="ECO:0007669"/>
    <property type="project" value="InterPro"/>
</dbReference>
<protein>
    <recommendedName>
        <fullName evidence="5">Acyl-CoA dehydrogenase/oxidase N-terminal domain-containing protein</fullName>
    </recommendedName>
</protein>
<keyword evidence="3" id="KW-0285">Flavoprotein</keyword>
<evidence type="ECO:0000313" key="6">
    <source>
        <dbReference type="EMBL" id="GAH80107.1"/>
    </source>
</evidence>
<gene>
    <name evidence="6" type="ORF">S03H2_57281</name>
</gene>
<dbReference type="InterPro" id="IPR009100">
    <property type="entry name" value="AcylCoA_DH/oxidase_NM_dom_sf"/>
</dbReference>
<accession>X1IEI0</accession>
<evidence type="ECO:0000256" key="3">
    <source>
        <dbReference type="ARBA" id="ARBA00022630"/>
    </source>
</evidence>
<dbReference type="AlphaFoldDB" id="X1IEI0"/>
<comment type="caution">
    <text evidence="6">The sequence shown here is derived from an EMBL/GenBank/DDBJ whole genome shotgun (WGS) entry which is preliminary data.</text>
</comment>
<evidence type="ECO:0000256" key="4">
    <source>
        <dbReference type="ARBA" id="ARBA00022827"/>
    </source>
</evidence>
<keyword evidence="4" id="KW-0274">FAD</keyword>
<dbReference type="Gene3D" id="1.10.540.10">
    <property type="entry name" value="Acyl-CoA dehydrogenase/oxidase, N-terminal domain"/>
    <property type="match status" value="1"/>
</dbReference>
<name>X1IEI0_9ZZZZ</name>
<evidence type="ECO:0000256" key="1">
    <source>
        <dbReference type="ARBA" id="ARBA00001974"/>
    </source>
</evidence>
<dbReference type="InterPro" id="IPR037069">
    <property type="entry name" value="AcylCoA_DH/ox_N_sf"/>
</dbReference>
<evidence type="ECO:0000259" key="5">
    <source>
        <dbReference type="Pfam" id="PF02771"/>
    </source>
</evidence>
<feature type="domain" description="Acyl-CoA dehydrogenase/oxidase N-terminal" evidence="5">
    <location>
        <begin position="8"/>
        <end position="107"/>
    </location>
</feature>
<comment type="similarity">
    <text evidence="2">Belongs to the acyl-CoA dehydrogenase family.</text>
</comment>
<evidence type="ECO:0000256" key="2">
    <source>
        <dbReference type="ARBA" id="ARBA00009347"/>
    </source>
</evidence>
<dbReference type="PANTHER" id="PTHR43884">
    <property type="entry name" value="ACYL-COA DEHYDROGENASE"/>
    <property type="match status" value="1"/>
</dbReference>
<dbReference type="PANTHER" id="PTHR43884:SF12">
    <property type="entry name" value="ISOVALERYL-COA DEHYDROGENASE, MITOCHONDRIAL-RELATED"/>
    <property type="match status" value="1"/>
</dbReference>
<feature type="non-terminal residue" evidence="6">
    <location>
        <position position="107"/>
    </location>
</feature>
<dbReference type="EMBL" id="BARU01036713">
    <property type="protein sequence ID" value="GAH80107.1"/>
    <property type="molecule type" value="Genomic_DNA"/>
</dbReference>